<gene>
    <name evidence="2" type="ORF">E2C01_089896</name>
</gene>
<proteinExistence type="predicted"/>
<accession>A0A5B7JJH3</accession>
<comment type="caution">
    <text evidence="2">The sequence shown here is derived from an EMBL/GenBank/DDBJ whole genome shotgun (WGS) entry which is preliminary data.</text>
</comment>
<evidence type="ECO:0000313" key="3">
    <source>
        <dbReference type="Proteomes" id="UP000324222"/>
    </source>
</evidence>
<feature type="region of interest" description="Disordered" evidence="1">
    <location>
        <begin position="40"/>
        <end position="73"/>
    </location>
</feature>
<feature type="compositionally biased region" description="Pro residues" evidence="1">
    <location>
        <begin position="48"/>
        <end position="63"/>
    </location>
</feature>
<sequence>MYDSYFSLHPMSLPHPSHLSSHKHKRTIFSASPSLPHTSSFALHPVPFRTPTPSPPHTHPPSTPSLSHGDVNTGLRLNKGRVEVGVSSKSDIMRCCVTASSVWFFTTMPSTLVFPINSPQDGQCMEEGRKEAEAASSNQ</sequence>
<dbReference type="AlphaFoldDB" id="A0A5B7JJH3"/>
<name>A0A5B7JJH3_PORTR</name>
<dbReference type="Proteomes" id="UP000324222">
    <property type="component" value="Unassembled WGS sequence"/>
</dbReference>
<keyword evidence="3" id="KW-1185">Reference proteome</keyword>
<evidence type="ECO:0000256" key="1">
    <source>
        <dbReference type="SAM" id="MobiDB-lite"/>
    </source>
</evidence>
<protein>
    <submittedName>
        <fullName evidence="2">Uncharacterized protein</fullName>
    </submittedName>
</protein>
<dbReference type="EMBL" id="VSRR010099642">
    <property type="protein sequence ID" value="MPC94715.1"/>
    <property type="molecule type" value="Genomic_DNA"/>
</dbReference>
<evidence type="ECO:0000313" key="2">
    <source>
        <dbReference type="EMBL" id="MPC94715.1"/>
    </source>
</evidence>
<reference evidence="2 3" key="1">
    <citation type="submission" date="2019-05" db="EMBL/GenBank/DDBJ databases">
        <title>Another draft genome of Portunus trituberculatus and its Hox gene families provides insights of decapod evolution.</title>
        <authorList>
            <person name="Jeong J.-H."/>
            <person name="Song I."/>
            <person name="Kim S."/>
            <person name="Choi T."/>
            <person name="Kim D."/>
            <person name="Ryu S."/>
            <person name="Kim W."/>
        </authorList>
    </citation>
    <scope>NUCLEOTIDE SEQUENCE [LARGE SCALE GENOMIC DNA]</scope>
    <source>
        <tissue evidence="2">Muscle</tissue>
    </source>
</reference>
<organism evidence="2 3">
    <name type="scientific">Portunus trituberculatus</name>
    <name type="common">Swimming crab</name>
    <name type="synonym">Neptunus trituberculatus</name>
    <dbReference type="NCBI Taxonomy" id="210409"/>
    <lineage>
        <taxon>Eukaryota</taxon>
        <taxon>Metazoa</taxon>
        <taxon>Ecdysozoa</taxon>
        <taxon>Arthropoda</taxon>
        <taxon>Crustacea</taxon>
        <taxon>Multicrustacea</taxon>
        <taxon>Malacostraca</taxon>
        <taxon>Eumalacostraca</taxon>
        <taxon>Eucarida</taxon>
        <taxon>Decapoda</taxon>
        <taxon>Pleocyemata</taxon>
        <taxon>Brachyura</taxon>
        <taxon>Eubrachyura</taxon>
        <taxon>Portunoidea</taxon>
        <taxon>Portunidae</taxon>
        <taxon>Portuninae</taxon>
        <taxon>Portunus</taxon>
    </lineage>
</organism>